<reference evidence="1" key="1">
    <citation type="submission" date="2022-07" db="EMBL/GenBank/DDBJ databases">
        <title>Genome Sequence of Leucocoprinus birnbaumii.</title>
        <authorList>
            <person name="Buettner E."/>
        </authorList>
    </citation>
    <scope>NUCLEOTIDE SEQUENCE</scope>
    <source>
        <strain evidence="1">VT141</strain>
    </source>
</reference>
<sequence length="387" mass="43881">MTSLSSPPLSHCSNDMASLLMEDDSLPSYEIEEDQALPVYSTHVSSSECLLQIEPPRMSNCPACDWMFETKHMRVNLGPRLWNLHSPSYGLNGRIEGSIRLSGDQDRVESVTMTLEGRIRVTSSQRSTMSADTVLTLVSRTETIYDSTKADFFPWDEDNEFSLTIPHETEFRGQTITLPPSHFSFHQLISTEVFYTVKFDVKRKSKGIKKHESREIKIEPEHLIIRKVRPMRFCQNIPFTLSLVFPEDPALASLLTKNIRIHLLRRLNVWKKGAAEVIQRDSVLTSATLRYGREYQEGITFLRGEIRAGDQGKEVSWSLDAVAEVQYVLRVMLRPPTTLIGAIPCFKHEEVIQVTTDSWGILDRELSSMGGTPTPAIGLAANIRRLE</sequence>
<name>A0AAD5YYF3_9AGAR</name>
<accession>A0AAD5YYF3</accession>
<comment type="caution">
    <text evidence="1">The sequence shown here is derived from an EMBL/GenBank/DDBJ whole genome shotgun (WGS) entry which is preliminary data.</text>
</comment>
<dbReference type="AlphaFoldDB" id="A0AAD5YYF3"/>
<keyword evidence="2" id="KW-1185">Reference proteome</keyword>
<dbReference type="EMBL" id="JANIEX010000127">
    <property type="protein sequence ID" value="KAJ3572804.1"/>
    <property type="molecule type" value="Genomic_DNA"/>
</dbReference>
<proteinExistence type="predicted"/>
<organism evidence="1 2">
    <name type="scientific">Leucocoprinus birnbaumii</name>
    <dbReference type="NCBI Taxonomy" id="56174"/>
    <lineage>
        <taxon>Eukaryota</taxon>
        <taxon>Fungi</taxon>
        <taxon>Dikarya</taxon>
        <taxon>Basidiomycota</taxon>
        <taxon>Agaricomycotina</taxon>
        <taxon>Agaricomycetes</taxon>
        <taxon>Agaricomycetidae</taxon>
        <taxon>Agaricales</taxon>
        <taxon>Agaricineae</taxon>
        <taxon>Agaricaceae</taxon>
        <taxon>Leucocoprinus</taxon>
    </lineage>
</organism>
<evidence type="ECO:0000313" key="1">
    <source>
        <dbReference type="EMBL" id="KAJ3572804.1"/>
    </source>
</evidence>
<protein>
    <submittedName>
        <fullName evidence="1">Uncharacterized protein</fullName>
    </submittedName>
</protein>
<dbReference type="Proteomes" id="UP001213000">
    <property type="component" value="Unassembled WGS sequence"/>
</dbReference>
<gene>
    <name evidence="1" type="ORF">NP233_g2840</name>
</gene>
<evidence type="ECO:0000313" key="2">
    <source>
        <dbReference type="Proteomes" id="UP001213000"/>
    </source>
</evidence>